<evidence type="ECO:0000313" key="4">
    <source>
        <dbReference type="Proteomes" id="UP000190274"/>
    </source>
</evidence>
<sequence length="288" mass="31770">MTSNVSIWDDKIHIIYVVELVFYSGLLCSTVGALLRGRHRPKAFYLTALSVLKIAGLAISLDAAVKSVNATNNDKLSDMPSLGLVTTGAILISIATTPLLYVTQAFCFPEDLFKAIPRAAIAPRLMVLLPAILSIVGYDYWSTKGSHSTTGLTLVRASSIIFLATYLIFLLVGAVSSFKSRRNCDTSRDLGVMIVLLACPFFLVRFVYTILSAFELSTDTSAYHKFNTFNGDWRLYLGMFVVMEFMVELIYVIGLHLIISRDRTNSSHQRGDVDTVMESIPEASKIDA</sequence>
<dbReference type="Pfam" id="PF24800">
    <property type="entry name" value="DUF7702"/>
    <property type="match status" value="1"/>
</dbReference>
<name>A0A1G4IUE0_9SACH</name>
<dbReference type="OrthoDB" id="4036084at2759"/>
<keyword evidence="1" id="KW-1133">Transmembrane helix</keyword>
<feature type="transmembrane region" description="Helical" evidence="1">
    <location>
        <begin position="12"/>
        <end position="36"/>
    </location>
</feature>
<evidence type="ECO:0000256" key="1">
    <source>
        <dbReference type="SAM" id="Phobius"/>
    </source>
</evidence>
<dbReference type="PANTHER" id="PTHR42109">
    <property type="entry name" value="UNPLACED GENOMIC SCAFFOLD UM_SCAF_CONTIG_1.265, WHOLE GENOME SHOTGUN SEQUENCE"/>
    <property type="match status" value="1"/>
</dbReference>
<evidence type="ECO:0000313" key="3">
    <source>
        <dbReference type="EMBL" id="SCU80551.1"/>
    </source>
</evidence>
<dbReference type="EMBL" id="LT598456">
    <property type="protein sequence ID" value="SCU80551.1"/>
    <property type="molecule type" value="Genomic_DNA"/>
</dbReference>
<evidence type="ECO:0000259" key="2">
    <source>
        <dbReference type="Pfam" id="PF24800"/>
    </source>
</evidence>
<dbReference type="AlphaFoldDB" id="A0A1G4IUE0"/>
<dbReference type="STRING" id="1266660.A0A1G4IUE0"/>
<feature type="transmembrane region" description="Helical" evidence="1">
    <location>
        <begin position="81"/>
        <end position="101"/>
    </location>
</feature>
<organism evidence="3 4">
    <name type="scientific">Lachancea dasiensis</name>
    <dbReference type="NCBI Taxonomy" id="1072105"/>
    <lineage>
        <taxon>Eukaryota</taxon>
        <taxon>Fungi</taxon>
        <taxon>Dikarya</taxon>
        <taxon>Ascomycota</taxon>
        <taxon>Saccharomycotina</taxon>
        <taxon>Saccharomycetes</taxon>
        <taxon>Saccharomycetales</taxon>
        <taxon>Saccharomycetaceae</taxon>
        <taxon>Lachancea</taxon>
    </lineage>
</organism>
<feature type="transmembrane region" description="Helical" evidence="1">
    <location>
        <begin position="121"/>
        <end position="141"/>
    </location>
</feature>
<feature type="transmembrane region" description="Helical" evidence="1">
    <location>
        <begin position="153"/>
        <end position="178"/>
    </location>
</feature>
<feature type="transmembrane region" description="Helical" evidence="1">
    <location>
        <begin position="234"/>
        <end position="259"/>
    </location>
</feature>
<feature type="transmembrane region" description="Helical" evidence="1">
    <location>
        <begin position="43"/>
        <end position="61"/>
    </location>
</feature>
<dbReference type="Proteomes" id="UP000190274">
    <property type="component" value="Chromosome B"/>
</dbReference>
<dbReference type="InterPro" id="IPR056119">
    <property type="entry name" value="DUF7702"/>
</dbReference>
<keyword evidence="1" id="KW-0812">Transmembrane</keyword>
<keyword evidence="4" id="KW-1185">Reference proteome</keyword>
<feature type="transmembrane region" description="Helical" evidence="1">
    <location>
        <begin position="190"/>
        <end position="214"/>
    </location>
</feature>
<dbReference type="PANTHER" id="PTHR42109:SF2">
    <property type="entry name" value="INTEGRAL MEMBRANE PROTEIN"/>
    <property type="match status" value="1"/>
</dbReference>
<gene>
    <name evidence="3" type="ORF">LADA_0B08218G</name>
</gene>
<proteinExistence type="predicted"/>
<accession>A0A1G4IUE0</accession>
<feature type="domain" description="DUF7702" evidence="2">
    <location>
        <begin position="13"/>
        <end position="253"/>
    </location>
</feature>
<keyword evidence="1" id="KW-0472">Membrane</keyword>
<protein>
    <submittedName>
        <fullName evidence="3">LADA_0B08218g1_1</fullName>
    </submittedName>
</protein>
<reference evidence="4" key="1">
    <citation type="submission" date="2016-03" db="EMBL/GenBank/DDBJ databases">
        <authorList>
            <person name="Devillers H."/>
        </authorList>
    </citation>
    <scope>NUCLEOTIDE SEQUENCE [LARGE SCALE GENOMIC DNA]</scope>
</reference>